<dbReference type="Proteomes" id="UP000593567">
    <property type="component" value="Unassembled WGS sequence"/>
</dbReference>
<proteinExistence type="predicted"/>
<dbReference type="EMBL" id="VXIV02001788">
    <property type="protein sequence ID" value="KAF6029754.1"/>
    <property type="molecule type" value="Genomic_DNA"/>
</dbReference>
<organism evidence="1 2">
    <name type="scientific">Bugula neritina</name>
    <name type="common">Brown bryozoan</name>
    <name type="synonym">Sertularia neritina</name>
    <dbReference type="NCBI Taxonomy" id="10212"/>
    <lineage>
        <taxon>Eukaryota</taxon>
        <taxon>Metazoa</taxon>
        <taxon>Spiralia</taxon>
        <taxon>Lophotrochozoa</taxon>
        <taxon>Bryozoa</taxon>
        <taxon>Gymnolaemata</taxon>
        <taxon>Cheilostomatida</taxon>
        <taxon>Flustrina</taxon>
        <taxon>Buguloidea</taxon>
        <taxon>Bugulidae</taxon>
        <taxon>Bugula</taxon>
    </lineage>
</organism>
<evidence type="ECO:0000313" key="2">
    <source>
        <dbReference type="Proteomes" id="UP000593567"/>
    </source>
</evidence>
<gene>
    <name evidence="1" type="ORF">EB796_011931</name>
</gene>
<comment type="caution">
    <text evidence="1">The sequence shown here is derived from an EMBL/GenBank/DDBJ whole genome shotgun (WGS) entry which is preliminary data.</text>
</comment>
<dbReference type="AlphaFoldDB" id="A0A7J7JVK8"/>
<accession>A0A7J7JVK8</accession>
<sequence>MEYFYCKLHEQKNISFIVALLFIWRFSINKGMECMHVTCLMLHHECTAYLLNKELVGVTESTNHKSDNRPQCHQLVWNKLEKITCNENCNHNAPSISTAEYVPNTCVVNISGVYSQQCFFQLYSLLK</sequence>
<protein>
    <submittedName>
        <fullName evidence="1">Uncharacterized protein</fullName>
    </submittedName>
</protein>
<evidence type="ECO:0000313" key="1">
    <source>
        <dbReference type="EMBL" id="KAF6029754.1"/>
    </source>
</evidence>
<reference evidence="1" key="1">
    <citation type="submission" date="2020-06" db="EMBL/GenBank/DDBJ databases">
        <title>Draft genome of Bugula neritina, a colonial animal packing powerful symbionts and potential medicines.</title>
        <authorList>
            <person name="Rayko M."/>
        </authorList>
    </citation>
    <scope>NUCLEOTIDE SEQUENCE [LARGE SCALE GENOMIC DNA]</scope>
    <source>
        <strain evidence="1">Kwan_BN1</strain>
    </source>
</reference>
<keyword evidence="2" id="KW-1185">Reference proteome</keyword>
<name>A0A7J7JVK8_BUGNE</name>